<dbReference type="EMBL" id="BARV01031168">
    <property type="protein sequence ID" value="GAI34668.1"/>
    <property type="molecule type" value="Genomic_DNA"/>
</dbReference>
<evidence type="ECO:0000313" key="1">
    <source>
        <dbReference type="EMBL" id="GAI34668.1"/>
    </source>
</evidence>
<gene>
    <name evidence="1" type="ORF">S06H3_49367</name>
</gene>
<dbReference type="AlphaFoldDB" id="X1MTQ9"/>
<proteinExistence type="predicted"/>
<accession>X1MTQ9</accession>
<comment type="caution">
    <text evidence="1">The sequence shown here is derived from an EMBL/GenBank/DDBJ whole genome shotgun (WGS) entry which is preliminary data.</text>
</comment>
<reference evidence="1" key="1">
    <citation type="journal article" date="2014" name="Front. Microbiol.">
        <title>High frequency of phylogenetically diverse reductive dehalogenase-homologous genes in deep subseafloor sedimentary metagenomes.</title>
        <authorList>
            <person name="Kawai M."/>
            <person name="Futagami T."/>
            <person name="Toyoda A."/>
            <person name="Takaki Y."/>
            <person name="Nishi S."/>
            <person name="Hori S."/>
            <person name="Arai W."/>
            <person name="Tsubouchi T."/>
            <person name="Morono Y."/>
            <person name="Uchiyama I."/>
            <person name="Ito T."/>
            <person name="Fujiyama A."/>
            <person name="Inagaki F."/>
            <person name="Takami H."/>
        </authorList>
    </citation>
    <scope>NUCLEOTIDE SEQUENCE</scope>
    <source>
        <strain evidence="1">Expedition CK06-06</strain>
    </source>
</reference>
<feature type="non-terminal residue" evidence="1">
    <location>
        <position position="1"/>
    </location>
</feature>
<name>X1MTQ9_9ZZZZ</name>
<sequence length="87" mass="9461">GRENRSGGEKVKFPADKCKCGLDLTTAEPVRVREVSEEEVIGGCPNCGQPYRMVIEPSVKTKVAVKPVLKPKVGKAKVTEKKPEPEV</sequence>
<protein>
    <submittedName>
        <fullName evidence="1">Uncharacterized protein</fullName>
    </submittedName>
</protein>
<organism evidence="1">
    <name type="scientific">marine sediment metagenome</name>
    <dbReference type="NCBI Taxonomy" id="412755"/>
    <lineage>
        <taxon>unclassified sequences</taxon>
        <taxon>metagenomes</taxon>
        <taxon>ecological metagenomes</taxon>
    </lineage>
</organism>